<reference evidence="6" key="1">
    <citation type="submission" date="2015-03" db="EMBL/GenBank/DDBJ databases">
        <authorList>
            <consortium name="Pathogen Informatics"/>
        </authorList>
    </citation>
    <scope>NUCLEOTIDE SEQUENCE [LARGE SCALE GENOMIC DNA]</scope>
    <source>
        <strain evidence="6">A125KOH2</strain>
    </source>
</reference>
<evidence type="ECO:0000313" key="5">
    <source>
        <dbReference type="Proteomes" id="UP000044625"/>
    </source>
</evidence>
<reference evidence="3" key="2">
    <citation type="submission" date="2015-03" db="EMBL/GenBank/DDBJ databases">
        <authorList>
            <person name="Murphy D."/>
        </authorList>
    </citation>
    <scope>NUCLEOTIDE SEQUENCE [LARGE SCALE GENOMIC DNA]</scope>
    <source>
        <strain evidence="3">A125KOH2</strain>
    </source>
</reference>
<protein>
    <submittedName>
        <fullName evidence="3">Large exoprotein involved in heme utilization or adhesion</fullName>
    </submittedName>
</protein>
<keyword evidence="5" id="KW-1185">Reference proteome</keyword>
<dbReference type="InterPro" id="IPR011050">
    <property type="entry name" value="Pectin_lyase_fold/virulence"/>
</dbReference>
<evidence type="ECO:0000256" key="1">
    <source>
        <dbReference type="SAM" id="SignalP"/>
    </source>
</evidence>
<proteinExistence type="predicted"/>
<dbReference type="EMBL" id="CWJL01000007">
    <property type="protein sequence ID" value="CRY66337.1"/>
    <property type="molecule type" value="Genomic_DNA"/>
</dbReference>
<dbReference type="InterPro" id="IPR008638">
    <property type="entry name" value="FhaB/CdiA-like_TPS"/>
</dbReference>
<name>A0A0T9QPU6_9GAMM</name>
<evidence type="ECO:0000313" key="6">
    <source>
        <dbReference type="Proteomes" id="UP000045840"/>
    </source>
</evidence>
<evidence type="ECO:0000313" key="4">
    <source>
        <dbReference type="EMBL" id="CRY66337.1"/>
    </source>
</evidence>
<dbReference type="InterPro" id="IPR012334">
    <property type="entry name" value="Pectin_lyas_fold"/>
</dbReference>
<feature type="signal peptide" evidence="1">
    <location>
        <begin position="1"/>
        <end position="29"/>
    </location>
</feature>
<feature type="chain" id="PRO_5006695566" evidence="1">
    <location>
        <begin position="30"/>
        <end position="418"/>
    </location>
</feature>
<dbReference type="Proteomes" id="UP000044625">
    <property type="component" value="Unassembled WGS sequence"/>
</dbReference>
<gene>
    <name evidence="3" type="primary">hpmA_2</name>
    <name evidence="3" type="ORF">ERS008529_03431</name>
    <name evidence="4" type="ORF">ERS137968_01775</name>
</gene>
<dbReference type="Proteomes" id="UP000045840">
    <property type="component" value="Unassembled WGS sequence"/>
</dbReference>
<dbReference type="SMART" id="SM00912">
    <property type="entry name" value="Haemagg_act"/>
    <property type="match status" value="1"/>
</dbReference>
<keyword evidence="1" id="KW-0732">Signal</keyword>
<evidence type="ECO:0000259" key="2">
    <source>
        <dbReference type="SMART" id="SM00912"/>
    </source>
</evidence>
<evidence type="ECO:0000313" key="3">
    <source>
        <dbReference type="EMBL" id="CNI22352.1"/>
    </source>
</evidence>
<accession>A0A0T9QPU6</accession>
<dbReference type="STRING" id="1288385.ERS137968_01775"/>
<sequence>MNIRCSHTGKIVSIISVSVFLSLSSVSIAHSTTNIIADVRAPVEQQADIKVESLSPLSKGVCHSLNCGEKTTVNIQTPDEYGLSHNKYSHFNAHSDNDVIILNNVLSGEVNGNPHLKNAAAQVILNEVVSPHASYLNGQVKLVGQDAHVIIANPSGINCSGCSFSNMSHIALTTGVPTFDSDNKLKSFVVTEGNISISNSGDGANVTKHQRSIEGKRVYLDLFSKSLTLAGKLHADDVFAVMGDVEINLASAGQKVTATRPAYLSPPVTPVSIDVVDIGGMYANKIRIYAEGDIVNSSDSGIISTGLLHMRAGGNIDNRHSYIEGRSVELYSRGVVNNKNGHINLNDKSTNKSNIRIVAKSLNNNQGNIYSEGGAGIYINTGESIKNEHGYIGLSNGIKNQQIKIKNGSGSVFLAANK</sequence>
<reference evidence="4 5" key="3">
    <citation type="submission" date="2015-03" db="EMBL/GenBank/DDBJ databases">
        <authorList>
            <consortium name="Pathogen Informatics"/>
            <person name="Murphy D."/>
        </authorList>
    </citation>
    <scope>NUCLEOTIDE SEQUENCE [LARGE SCALE GENOMIC DNA]</scope>
    <source>
        <strain evidence="4">Type strain: CIP110230</strain>
        <strain evidence="5">type strain: CIP110230</strain>
    </source>
</reference>
<dbReference type="OrthoDB" id="2664633at2"/>
<dbReference type="AlphaFoldDB" id="A0A0T9QPU6"/>
<dbReference type="EMBL" id="CQAZ01000034">
    <property type="protein sequence ID" value="CNI22352.1"/>
    <property type="molecule type" value="Genomic_DNA"/>
</dbReference>
<feature type="domain" description="Filamentous haemagglutinin FhaB/tRNA nuclease CdiA-like TPS" evidence="2">
    <location>
        <begin position="69"/>
        <end position="182"/>
    </location>
</feature>
<dbReference type="SUPFAM" id="SSF51126">
    <property type="entry name" value="Pectin lyase-like"/>
    <property type="match status" value="1"/>
</dbReference>
<dbReference type="Gene3D" id="2.160.20.10">
    <property type="entry name" value="Single-stranded right-handed beta-helix, Pectin lyase-like"/>
    <property type="match status" value="1"/>
</dbReference>
<dbReference type="RefSeq" id="WP_050691867.1">
    <property type="nucleotide sequence ID" value="NZ_CAWMMU010000007.1"/>
</dbReference>
<organism evidence="3 6">
    <name type="scientific">Yersinia pekkanenii</name>
    <dbReference type="NCBI Taxonomy" id="1288385"/>
    <lineage>
        <taxon>Bacteria</taxon>
        <taxon>Pseudomonadati</taxon>
        <taxon>Pseudomonadota</taxon>
        <taxon>Gammaproteobacteria</taxon>
        <taxon>Enterobacterales</taxon>
        <taxon>Yersiniaceae</taxon>
        <taxon>Yersinia</taxon>
    </lineage>
</organism>
<dbReference type="Pfam" id="PF05860">
    <property type="entry name" value="TPS"/>
    <property type="match status" value="1"/>
</dbReference>
<dbReference type="NCBIfam" id="TIGR01901">
    <property type="entry name" value="adhes_NPXG"/>
    <property type="match status" value="1"/>
</dbReference>